<dbReference type="PATRIC" id="fig|153151.4.peg.955"/>
<comment type="caution">
    <text evidence="1">The sequence shown here is derived from an EMBL/GenBank/DDBJ whole genome shotgun (WGS) entry which is preliminary data.</text>
</comment>
<evidence type="ECO:0000313" key="2">
    <source>
        <dbReference type="Proteomes" id="UP000075324"/>
    </source>
</evidence>
<name>A0A150MMN7_9BACL</name>
<protein>
    <submittedName>
        <fullName evidence="1">Uncharacterized protein</fullName>
    </submittedName>
</protein>
<proteinExistence type="predicted"/>
<organism evidence="1 2">
    <name type="scientific">Parageobacillus toebii</name>
    <dbReference type="NCBI Taxonomy" id="153151"/>
    <lineage>
        <taxon>Bacteria</taxon>
        <taxon>Bacillati</taxon>
        <taxon>Bacillota</taxon>
        <taxon>Bacilli</taxon>
        <taxon>Bacillales</taxon>
        <taxon>Anoxybacillaceae</taxon>
        <taxon>Parageobacillus</taxon>
    </lineage>
</organism>
<dbReference type="Proteomes" id="UP000075324">
    <property type="component" value="Unassembled WGS sequence"/>
</dbReference>
<gene>
    <name evidence="1" type="ORF">B4110_2555</name>
</gene>
<sequence>MIHYYPLLHFDELKNYSSLLSRRRYKRQYNQSNGGAKWPKRLQM</sequence>
<dbReference type="EMBL" id="LQYW01000132">
    <property type="protein sequence ID" value="KYD25734.1"/>
    <property type="molecule type" value="Genomic_DNA"/>
</dbReference>
<accession>A0A150MMN7</accession>
<dbReference type="AlphaFoldDB" id="A0A150MMN7"/>
<reference evidence="1 2" key="1">
    <citation type="submission" date="2016-01" db="EMBL/GenBank/DDBJ databases">
        <title>Draft Genome Sequences of Seven Thermophilic Sporeformers Isolated from Foods.</title>
        <authorList>
            <person name="Berendsen E.M."/>
            <person name="Wells-Bennik M.H."/>
            <person name="Krawcyk A.O."/>
            <person name="De Jong A."/>
            <person name="Holsappel S."/>
            <person name="Eijlander R.T."/>
            <person name="Kuipers O.P."/>
        </authorList>
    </citation>
    <scope>NUCLEOTIDE SEQUENCE [LARGE SCALE GENOMIC DNA]</scope>
    <source>
        <strain evidence="1 2">B4110</strain>
    </source>
</reference>
<evidence type="ECO:0000313" key="1">
    <source>
        <dbReference type="EMBL" id="KYD25734.1"/>
    </source>
</evidence>